<dbReference type="GO" id="GO:0004519">
    <property type="term" value="F:endonuclease activity"/>
    <property type="evidence" value="ECO:0007669"/>
    <property type="project" value="InterPro"/>
</dbReference>
<evidence type="ECO:0000313" key="2">
    <source>
        <dbReference type="EMBL" id="PJF34932.1"/>
    </source>
</evidence>
<organism evidence="2 3">
    <name type="scientific">Candidatus Thermofonsia Clade 1 bacterium</name>
    <dbReference type="NCBI Taxonomy" id="2364210"/>
    <lineage>
        <taxon>Bacteria</taxon>
        <taxon>Bacillati</taxon>
        <taxon>Chloroflexota</taxon>
        <taxon>Candidatus Thermofontia</taxon>
        <taxon>Candidatus Thermofonsia Clade 1</taxon>
    </lineage>
</organism>
<dbReference type="InterPro" id="IPR046462">
    <property type="entry name" value="TerL_nuclease"/>
</dbReference>
<comment type="caution">
    <text evidence="2">The sequence shown here is derived from an EMBL/GenBank/DDBJ whole genome shotgun (WGS) entry which is preliminary data.</text>
</comment>
<dbReference type="InterPro" id="IPR027417">
    <property type="entry name" value="P-loop_NTPase"/>
</dbReference>
<name>A0A2M8PBM4_9CHLR</name>
<evidence type="ECO:0000259" key="1">
    <source>
        <dbReference type="Pfam" id="PF20441"/>
    </source>
</evidence>
<dbReference type="PANTHER" id="PTHR41287">
    <property type="match status" value="1"/>
</dbReference>
<dbReference type="InterPro" id="IPR005021">
    <property type="entry name" value="Terminase_largesu-like"/>
</dbReference>
<gene>
    <name evidence="2" type="ORF">CUN49_13135</name>
</gene>
<dbReference type="Gene3D" id="3.30.420.240">
    <property type="match status" value="1"/>
</dbReference>
<dbReference type="Pfam" id="PF20441">
    <property type="entry name" value="TerL_nuclease"/>
    <property type="match status" value="1"/>
</dbReference>
<evidence type="ECO:0000313" key="3">
    <source>
        <dbReference type="Proteomes" id="UP000229681"/>
    </source>
</evidence>
<dbReference type="Proteomes" id="UP000229681">
    <property type="component" value="Unassembled WGS sequence"/>
</dbReference>
<reference evidence="2 3" key="1">
    <citation type="submission" date="2017-11" db="EMBL/GenBank/DDBJ databases">
        <title>Evolution of Phototrophy in the Chloroflexi Phylum Driven by Horizontal Gene Transfer.</title>
        <authorList>
            <person name="Ward L.M."/>
            <person name="Hemp J."/>
            <person name="Shih P.M."/>
            <person name="Mcglynn S.E."/>
            <person name="Fischer W."/>
        </authorList>
    </citation>
    <scope>NUCLEOTIDE SEQUENCE [LARGE SCALE GENOMIC DNA]</scope>
    <source>
        <strain evidence="2">JP3_13</strain>
    </source>
</reference>
<proteinExistence type="predicted"/>
<protein>
    <recommendedName>
        <fullName evidence="1">Terminase large subunit-like endonuclease domain-containing protein</fullName>
    </recommendedName>
</protein>
<dbReference type="AlphaFoldDB" id="A0A2M8PBM4"/>
<dbReference type="Gene3D" id="3.40.50.300">
    <property type="entry name" value="P-loop containing nucleotide triphosphate hydrolases"/>
    <property type="match status" value="1"/>
</dbReference>
<feature type="domain" description="Terminase large subunit-like endonuclease" evidence="1">
    <location>
        <begin position="358"/>
        <end position="456"/>
    </location>
</feature>
<sequence>MRRSRPSFLRWAESRGGMYLPDHKPPRRATWSAFQRPILEHLFPEGDSPLPYSRVVWSCPKKSAKSTLAAALHLWFALFVEPNGEQYVLANDLEGSRNRVFRYILRALEQNPILRRGLDWQATQSAIRFSNGTLIRAVPNDVRGEAGGNQTFATFDEAWGVIHERSVRFATEFSPVPTRRNSLIFYTGYQGWANSTWWHALIDEGLRGEPVPELRHLQNGDGEPACWRNGNLFVYYDHVPRMAWHTPAYLAEQRRLLPEAEYLRVWENRRAQSADALCTAAHWDALYEPALMPLGADDSRPIVFGADAGTHHDSTALVGCTWNAERQWIEVLYCRVWQPEGQLPLNLSETLGAELARLTQTCRVAAVYYDPYQMVAVAEQAARLGAPMMPFGQGAPRLLSDAHLRTLLSEGRLRHTGDPSLRAHVLNAALQHTERGSRLVKNSGRIDAAVALSMAALGAVRLLGGAAARVVKNPFYE</sequence>
<dbReference type="PANTHER" id="PTHR41287:SF1">
    <property type="entry name" value="PROTEIN YMFN"/>
    <property type="match status" value="1"/>
</dbReference>
<accession>A0A2M8PBM4</accession>
<dbReference type="EMBL" id="PGTM01000240">
    <property type="protein sequence ID" value="PJF34932.1"/>
    <property type="molecule type" value="Genomic_DNA"/>
</dbReference>